<dbReference type="Proteomes" id="UP000234271">
    <property type="component" value="Chromosome"/>
</dbReference>
<protein>
    <recommendedName>
        <fullName evidence="4">Tetratricopeptide repeat protein</fullName>
    </recommendedName>
</protein>
<dbReference type="SUPFAM" id="SSF48452">
    <property type="entry name" value="TPR-like"/>
    <property type="match status" value="1"/>
</dbReference>
<dbReference type="InterPro" id="IPR011990">
    <property type="entry name" value="TPR-like_helical_dom_sf"/>
</dbReference>
<dbReference type="KEGG" id="blep:AL038_04615"/>
<evidence type="ECO:0000313" key="3">
    <source>
        <dbReference type="Proteomes" id="UP000234271"/>
    </source>
</evidence>
<dbReference type="Gene3D" id="1.25.40.10">
    <property type="entry name" value="Tetratricopeptide repeat domain"/>
    <property type="match status" value="1"/>
</dbReference>
<reference evidence="3" key="1">
    <citation type="submission" date="2016-12" db="EMBL/GenBank/DDBJ databases">
        <title>Complete Genome Sequence of Beggiatoa leptomitiformis D-401.</title>
        <authorList>
            <person name="Fomenkov A."/>
            <person name="Vincze T."/>
            <person name="Grabovich M."/>
            <person name="Anton B.P."/>
            <person name="Dubinina G."/>
            <person name="Orlova M."/>
            <person name="Belousova E."/>
            <person name="Roberts R.J."/>
        </authorList>
    </citation>
    <scope>NUCLEOTIDE SEQUENCE [LARGE SCALE GENOMIC DNA]</scope>
    <source>
        <strain evidence="3">D-401</strain>
    </source>
</reference>
<evidence type="ECO:0000256" key="1">
    <source>
        <dbReference type="SAM" id="Coils"/>
    </source>
</evidence>
<accession>A0A2N9YAK0</accession>
<gene>
    <name evidence="2" type="ORF">BLE401_01390</name>
</gene>
<organism evidence="2 3">
    <name type="scientific">Beggiatoa leptomitoformis</name>
    <dbReference type="NCBI Taxonomy" id="288004"/>
    <lineage>
        <taxon>Bacteria</taxon>
        <taxon>Pseudomonadati</taxon>
        <taxon>Pseudomonadota</taxon>
        <taxon>Gammaproteobacteria</taxon>
        <taxon>Thiotrichales</taxon>
        <taxon>Thiotrichaceae</taxon>
        <taxon>Beggiatoa</taxon>
    </lineage>
</organism>
<evidence type="ECO:0000313" key="2">
    <source>
        <dbReference type="EMBL" id="AUI67480.1"/>
    </source>
</evidence>
<name>A0A2N9YAK0_9GAMM</name>
<dbReference type="EMBL" id="CP018889">
    <property type="protein sequence ID" value="AUI67480.1"/>
    <property type="molecule type" value="Genomic_DNA"/>
</dbReference>
<proteinExistence type="predicted"/>
<sequence length="563" mass="66064">MFTDCIFIDEYDIAIFVLDQESVNAYLQSQSIELLNILDSDFQECFILGYPANRLNHRGELESYRCSYDITHEVADEINPQYEVISSDKSLSSYGCKESKNIRGLSGSGVFTQQKNTIYLVGIQKEVRKPFNLKCIDLRRAISIVNEVLKTKEYPPIPVKEIYEGEITGVDFERFDLDAALEILKNSEEIQKISENDGYQSIKNRKNDKLREYQKNLYKQQKILADLYLHRGIVCHKQKDNRRASFNFAQAIKYAPDYKVFFLIAKNLRINSKTENNEISIEDNYLELLRLYEHQDPDNIEIHIIEKKITVSCELAEFYFQVKNYSRMETYLLNDTYFFGQLNLICKKTNSISIDAKELLVSLTQKLYKLVYGYILQKSYFEAEKILLEGLEQVDFSLIDIVQQLPNCSKYKYVLAFGVIDVFCKQKKYPEALFWWNNTFKLLKSSERFYIHAFEFFVRKLEINNGLGMSIEDSKYYYKLAKNSLNKIRVSNLTLSQNLELRLRKLCFSITTRMVEENISSDNKLKEDIQQLQNSVAKLTNDYPLVKEQLLEIKQLLEKKFSA</sequence>
<evidence type="ECO:0008006" key="4">
    <source>
        <dbReference type="Google" id="ProtNLM"/>
    </source>
</evidence>
<dbReference type="AlphaFoldDB" id="A0A2N9YAK0"/>
<keyword evidence="1" id="KW-0175">Coiled coil</keyword>
<feature type="coiled-coil region" evidence="1">
    <location>
        <begin position="522"/>
        <end position="549"/>
    </location>
</feature>
<keyword evidence="3" id="KW-1185">Reference proteome</keyword>
<dbReference type="STRING" id="288004.AL038_04615"/>
<dbReference type="RefSeq" id="WP_062149677.1">
    <property type="nucleotide sequence ID" value="NZ_CP012373.2"/>
</dbReference>